<keyword evidence="2" id="KW-0614">Plasmid</keyword>
<reference evidence="2 3" key="1">
    <citation type="journal article" date="2024" name="Chem. Sci.">
        <title>Discovery of a lagriamide polyketide by integrated genome mining, isotopic labeling, and untargeted metabolomics.</title>
        <authorList>
            <person name="Fergusson C.H."/>
            <person name="Saulog J."/>
            <person name="Paulo B.S."/>
            <person name="Wilson D.M."/>
            <person name="Liu D.Y."/>
            <person name="Morehouse N.J."/>
            <person name="Waterworth S."/>
            <person name="Barkei J."/>
            <person name="Gray C.A."/>
            <person name="Kwan J.C."/>
            <person name="Eustaquio A.S."/>
            <person name="Linington R.G."/>
        </authorList>
    </citation>
    <scope>NUCLEOTIDE SEQUENCE [LARGE SCALE GENOMIC DNA]</scope>
    <source>
        <strain evidence="2 3">RL17-338-BIF-B</strain>
    </source>
</reference>
<dbReference type="EMBL" id="JAOALG010000003">
    <property type="protein sequence ID" value="MEQ5844416.1"/>
    <property type="molecule type" value="Genomic_DNA"/>
</dbReference>
<dbReference type="Pfam" id="PF03230">
    <property type="entry name" value="Antirestrict"/>
    <property type="match status" value="1"/>
</dbReference>
<gene>
    <name evidence="2" type="ORF">N0A02_33720</name>
</gene>
<accession>A0ABV1M073</accession>
<dbReference type="Gene3D" id="3.30.70.3580">
    <property type="entry name" value="Antirestriction protein"/>
    <property type="match status" value="1"/>
</dbReference>
<name>A0ABV1M073_9BURK</name>
<protein>
    <submittedName>
        <fullName evidence="2">Antirestriction protein</fullName>
    </submittedName>
</protein>
<evidence type="ECO:0000313" key="3">
    <source>
        <dbReference type="Proteomes" id="UP001469089"/>
    </source>
</evidence>
<comment type="similarity">
    <text evidence="1">Belongs to the antirestriction protein family.</text>
</comment>
<evidence type="ECO:0000256" key="1">
    <source>
        <dbReference type="ARBA" id="ARBA00008618"/>
    </source>
</evidence>
<organism evidence="2 3">
    <name type="scientific">Paraburkholderia acidicola</name>
    <dbReference type="NCBI Taxonomy" id="1912599"/>
    <lineage>
        <taxon>Bacteria</taxon>
        <taxon>Pseudomonadati</taxon>
        <taxon>Pseudomonadota</taxon>
        <taxon>Betaproteobacteria</taxon>
        <taxon>Burkholderiales</taxon>
        <taxon>Burkholderiaceae</taxon>
        <taxon>Paraburkholderia</taxon>
    </lineage>
</organism>
<dbReference type="InterPro" id="IPR004914">
    <property type="entry name" value="Antirestrict"/>
</dbReference>
<dbReference type="RefSeq" id="WP_432711330.1">
    <property type="nucleotide sequence ID" value="NZ_JAOALG010000003.1"/>
</dbReference>
<dbReference type="Proteomes" id="UP001469089">
    <property type="component" value="Unassembled WGS sequence"/>
</dbReference>
<sequence length="138" mass="15465">MYSTEDKVTSSLVVDELRLDFLPRHLGRHYLLGEAMIFDWAGRLSRDYDGGSWEFFELSNGGFYLTPHMQGPVPVACDTNGYAGQMGVEAFGIVVTLFALCHMCERFDNAEHLAVAYHLLRGFARDHAEAVAIFNAID</sequence>
<dbReference type="InterPro" id="IPR042297">
    <property type="entry name" value="Antirestriction_sf"/>
</dbReference>
<keyword evidence="3" id="KW-1185">Reference proteome</keyword>
<evidence type="ECO:0000313" key="2">
    <source>
        <dbReference type="EMBL" id="MEQ5844416.1"/>
    </source>
</evidence>
<proteinExistence type="inferred from homology"/>
<geneLocation type="plasmid" evidence="2">
    <name>pl1</name>
</geneLocation>
<comment type="caution">
    <text evidence="2">The sequence shown here is derived from an EMBL/GenBank/DDBJ whole genome shotgun (WGS) entry which is preliminary data.</text>
</comment>